<organism evidence="9 10">
    <name type="scientific">Asparagus officinalis</name>
    <name type="common">Garden asparagus</name>
    <dbReference type="NCBI Taxonomy" id="4686"/>
    <lineage>
        <taxon>Eukaryota</taxon>
        <taxon>Viridiplantae</taxon>
        <taxon>Streptophyta</taxon>
        <taxon>Embryophyta</taxon>
        <taxon>Tracheophyta</taxon>
        <taxon>Spermatophyta</taxon>
        <taxon>Magnoliopsida</taxon>
        <taxon>Liliopsida</taxon>
        <taxon>Asparagales</taxon>
        <taxon>Asparagaceae</taxon>
        <taxon>Asparagoideae</taxon>
        <taxon>Asparagus</taxon>
    </lineage>
</organism>
<evidence type="ECO:0000313" key="10">
    <source>
        <dbReference type="Proteomes" id="UP000243459"/>
    </source>
</evidence>
<evidence type="ECO:0000256" key="4">
    <source>
        <dbReference type="PROSITE-ProRule" id="PRU00285"/>
    </source>
</evidence>
<feature type="transmembrane region" description="Helical" evidence="7">
    <location>
        <begin position="217"/>
        <end position="235"/>
    </location>
</feature>
<dbReference type="GO" id="GO:0034605">
    <property type="term" value="P:cellular response to heat"/>
    <property type="evidence" value="ECO:0007669"/>
    <property type="project" value="TreeGrafter"/>
</dbReference>
<evidence type="ECO:0000256" key="1">
    <source>
        <dbReference type="ARBA" id="ARBA00004162"/>
    </source>
</evidence>
<accession>A0A5P1EST3</accession>
<dbReference type="SUPFAM" id="SSF49764">
    <property type="entry name" value="HSP20-like chaperones"/>
    <property type="match status" value="1"/>
</dbReference>
<evidence type="ECO:0000313" key="9">
    <source>
        <dbReference type="EMBL" id="ONK68864.1"/>
    </source>
</evidence>
<dbReference type="CDD" id="cd06464">
    <property type="entry name" value="ACD_sHsps-like"/>
    <property type="match status" value="1"/>
</dbReference>
<dbReference type="PROSITE" id="PS01031">
    <property type="entry name" value="SHSP"/>
    <property type="match status" value="1"/>
</dbReference>
<dbReference type="Gramene" id="ONK68864">
    <property type="protein sequence ID" value="ONK68864"/>
    <property type="gene ID" value="A4U43_C05F16840"/>
</dbReference>
<keyword evidence="2" id="KW-1003">Cell membrane</keyword>
<dbReference type="PANTHER" id="PTHR43670:SF114">
    <property type="entry name" value="OS05G0592000 PROTEIN"/>
    <property type="match status" value="1"/>
</dbReference>
<dbReference type="InterPro" id="IPR002068">
    <property type="entry name" value="A-crystallin/Hsp20_dom"/>
</dbReference>
<dbReference type="GO" id="GO:0005886">
    <property type="term" value="C:plasma membrane"/>
    <property type="evidence" value="ECO:0007669"/>
    <property type="project" value="UniProtKB-SubCell"/>
</dbReference>
<keyword evidence="7" id="KW-0812">Transmembrane</keyword>
<dbReference type="OMA" id="ELPANCN"/>
<feature type="region of interest" description="Disordered" evidence="6">
    <location>
        <begin position="99"/>
        <end position="210"/>
    </location>
</feature>
<dbReference type="GO" id="GO:0006952">
    <property type="term" value="P:defense response"/>
    <property type="evidence" value="ECO:0007669"/>
    <property type="project" value="UniProtKB-KW"/>
</dbReference>
<reference evidence="10" key="1">
    <citation type="journal article" date="2017" name="Nat. Commun.">
        <title>The asparagus genome sheds light on the origin and evolution of a young Y chromosome.</title>
        <authorList>
            <person name="Harkess A."/>
            <person name="Zhou J."/>
            <person name="Xu C."/>
            <person name="Bowers J.E."/>
            <person name="Van der Hulst R."/>
            <person name="Ayyampalayam S."/>
            <person name="Mercati F."/>
            <person name="Riccardi P."/>
            <person name="McKain M.R."/>
            <person name="Kakrana A."/>
            <person name="Tang H."/>
            <person name="Ray J."/>
            <person name="Groenendijk J."/>
            <person name="Arikit S."/>
            <person name="Mathioni S.M."/>
            <person name="Nakano M."/>
            <person name="Shan H."/>
            <person name="Telgmann-Rauber A."/>
            <person name="Kanno A."/>
            <person name="Yue Z."/>
            <person name="Chen H."/>
            <person name="Li W."/>
            <person name="Chen Y."/>
            <person name="Xu X."/>
            <person name="Zhang Y."/>
            <person name="Luo S."/>
            <person name="Chen H."/>
            <person name="Gao J."/>
            <person name="Mao Z."/>
            <person name="Pires J.C."/>
            <person name="Luo M."/>
            <person name="Kudrna D."/>
            <person name="Wing R.A."/>
            <person name="Meyers B.C."/>
            <person name="Yi K."/>
            <person name="Kong H."/>
            <person name="Lavrijsen P."/>
            <person name="Sunseri F."/>
            <person name="Falavigna A."/>
            <person name="Ye Y."/>
            <person name="Leebens-Mack J.H."/>
            <person name="Chen G."/>
        </authorList>
    </citation>
    <scope>NUCLEOTIDE SEQUENCE [LARGE SCALE GENOMIC DNA]</scope>
    <source>
        <strain evidence="10">cv. DH0086</strain>
    </source>
</reference>
<dbReference type="PANTHER" id="PTHR43670">
    <property type="entry name" value="HEAT SHOCK PROTEIN 26"/>
    <property type="match status" value="1"/>
</dbReference>
<feature type="domain" description="SHSP" evidence="8">
    <location>
        <begin position="7"/>
        <end position="112"/>
    </location>
</feature>
<dbReference type="InterPro" id="IPR008978">
    <property type="entry name" value="HSP20-like_chaperone"/>
</dbReference>
<evidence type="ECO:0000256" key="2">
    <source>
        <dbReference type="ARBA" id="ARBA00022475"/>
    </source>
</evidence>
<feature type="compositionally biased region" description="Basic and acidic residues" evidence="6">
    <location>
        <begin position="167"/>
        <end position="193"/>
    </location>
</feature>
<comment type="subcellular location">
    <subcellularLocation>
        <location evidence="1">Cell membrane</location>
        <topology evidence="1">Single-pass membrane protein</topology>
    </subcellularLocation>
</comment>
<dbReference type="Gene3D" id="2.60.40.790">
    <property type="match status" value="1"/>
</dbReference>
<sequence length="250" mass="28587">MARAAPRSYEDFQPSFKWIKEDESNTIVINLPGFRTEDLKVQRDNFGNLRVSGERPLSRDRWSRFCKDFHIPDDTKKSEIRAIFENGNLSVILPKLGKTTQSQTGAEPHKVQDKPTKAPEIRPSKKPAAETEPKHDQDRLSRKDEGIVPRPRMKQKDGIVQKQPSQKIEETSKRGDEKEEVQSRKPEDRKEPMSDTGDEDAELSKSRKRKAIMDQEVNVGVSAVILVGLAFYMSYKLRRSIIAGDDNLVE</sequence>
<evidence type="ECO:0000256" key="7">
    <source>
        <dbReference type="SAM" id="Phobius"/>
    </source>
</evidence>
<protein>
    <recommendedName>
        <fullName evidence="8">SHSP domain-containing protein</fullName>
    </recommendedName>
</protein>
<name>A0A5P1EST3_ASPOF</name>
<proteinExistence type="inferred from homology"/>
<dbReference type="Pfam" id="PF00011">
    <property type="entry name" value="HSP20"/>
    <property type="match status" value="1"/>
</dbReference>
<keyword evidence="3" id="KW-0611">Plant defense</keyword>
<evidence type="ECO:0000256" key="3">
    <source>
        <dbReference type="ARBA" id="ARBA00022821"/>
    </source>
</evidence>
<evidence type="ECO:0000259" key="8">
    <source>
        <dbReference type="PROSITE" id="PS01031"/>
    </source>
</evidence>
<keyword evidence="10" id="KW-1185">Reference proteome</keyword>
<keyword evidence="7" id="KW-0472">Membrane</keyword>
<dbReference type="EMBL" id="CM007385">
    <property type="protein sequence ID" value="ONK68864.1"/>
    <property type="molecule type" value="Genomic_DNA"/>
</dbReference>
<dbReference type="Proteomes" id="UP000243459">
    <property type="component" value="Chromosome 5"/>
</dbReference>
<dbReference type="AlphaFoldDB" id="A0A5P1EST3"/>
<gene>
    <name evidence="9" type="ORF">A4U43_C05F16840</name>
</gene>
<keyword evidence="7" id="KW-1133">Transmembrane helix</keyword>
<feature type="compositionally biased region" description="Basic and acidic residues" evidence="6">
    <location>
        <begin position="107"/>
        <end position="147"/>
    </location>
</feature>
<comment type="similarity">
    <text evidence="4 5">Belongs to the small heat shock protein (HSP20) family.</text>
</comment>
<evidence type="ECO:0000256" key="5">
    <source>
        <dbReference type="RuleBase" id="RU003616"/>
    </source>
</evidence>
<evidence type="ECO:0000256" key="6">
    <source>
        <dbReference type="SAM" id="MobiDB-lite"/>
    </source>
</evidence>